<dbReference type="GO" id="GO:0019774">
    <property type="term" value="C:proteasome core complex, beta-subunit complex"/>
    <property type="evidence" value="ECO:0007669"/>
    <property type="project" value="UniProtKB-UniRule"/>
</dbReference>
<dbReference type="Pfam" id="PF00227">
    <property type="entry name" value="Proteasome"/>
    <property type="match status" value="1"/>
</dbReference>
<dbReference type="PIRSF" id="PIRSF001213">
    <property type="entry name" value="Psome_endopept_beta"/>
    <property type="match status" value="1"/>
</dbReference>
<keyword evidence="3 4" id="KW-0539">Nucleus</keyword>
<dbReference type="Gene3D" id="3.60.20.10">
    <property type="entry name" value="Glutamine Phosphoribosylpyrophosphate, subunit 1, domain 1"/>
    <property type="match status" value="1"/>
</dbReference>
<reference evidence="5" key="1">
    <citation type="submission" date="2021-05" db="EMBL/GenBank/DDBJ databases">
        <title>A free-living protist that lacks canonical eukaryotic 1 DNA replication and segregation systems.</title>
        <authorList>
            <person name="Salas-Leiva D.E."/>
            <person name="Tromer E.C."/>
            <person name="Curtis B.A."/>
            <person name="Jerlstrom-Hultqvist J."/>
            <person name="Kolisko M."/>
            <person name="Yi Z."/>
            <person name="Salas-Leiva J.S."/>
            <person name="Gallot-Lavallee L."/>
            <person name="Kops G.J.P.L."/>
            <person name="Archibald J.M."/>
            <person name="Simpson A.G.B."/>
            <person name="Roger A.J."/>
        </authorList>
    </citation>
    <scope>NUCLEOTIDE SEQUENCE</scope>
    <source>
        <strain evidence="5">BICM</strain>
    </source>
</reference>
<keyword evidence="2 4" id="KW-0647">Proteasome</keyword>
<dbReference type="AlphaFoldDB" id="A0A8J6E018"/>
<accession>A0A8J6E018</accession>
<dbReference type="InterPro" id="IPR016295">
    <property type="entry name" value="Proteasome_beta4"/>
</dbReference>
<dbReference type="PROSITE" id="PS00854">
    <property type="entry name" value="PROTEASOME_BETA_1"/>
    <property type="match status" value="1"/>
</dbReference>
<evidence type="ECO:0000256" key="2">
    <source>
        <dbReference type="ARBA" id="ARBA00022942"/>
    </source>
</evidence>
<gene>
    <name evidence="5" type="ORF">J8273_7470</name>
</gene>
<organism evidence="5 6">
    <name type="scientific">Carpediemonas membranifera</name>
    <dbReference type="NCBI Taxonomy" id="201153"/>
    <lineage>
        <taxon>Eukaryota</taxon>
        <taxon>Metamonada</taxon>
        <taxon>Carpediemonas-like organisms</taxon>
        <taxon>Carpediemonas</taxon>
    </lineage>
</organism>
<keyword evidence="6" id="KW-1185">Reference proteome</keyword>
<dbReference type="GO" id="GO:0051603">
    <property type="term" value="P:proteolysis involved in protein catabolic process"/>
    <property type="evidence" value="ECO:0007669"/>
    <property type="project" value="InterPro"/>
</dbReference>
<dbReference type="PANTHER" id="PTHR32194:SF6">
    <property type="entry name" value="PROTEASOME SUBUNIT BETA"/>
    <property type="match status" value="1"/>
</dbReference>
<evidence type="ECO:0000313" key="6">
    <source>
        <dbReference type="Proteomes" id="UP000717585"/>
    </source>
</evidence>
<dbReference type="OrthoDB" id="10248542at2759"/>
<dbReference type="InterPro" id="IPR016050">
    <property type="entry name" value="Proteasome_bsu_CS"/>
</dbReference>
<proteinExistence type="inferred from homology"/>
<dbReference type="PANTHER" id="PTHR32194">
    <property type="entry name" value="METALLOPROTEASE TLDD"/>
    <property type="match status" value="1"/>
</dbReference>
<dbReference type="GO" id="GO:0005634">
    <property type="term" value="C:nucleus"/>
    <property type="evidence" value="ECO:0007669"/>
    <property type="project" value="UniProtKB-SubCell"/>
</dbReference>
<dbReference type="PROSITE" id="PS51476">
    <property type="entry name" value="PROTEASOME_BETA_2"/>
    <property type="match status" value="1"/>
</dbReference>
<dbReference type="InterPro" id="IPR023333">
    <property type="entry name" value="Proteasome_suB-type"/>
</dbReference>
<comment type="subcellular location">
    <subcellularLocation>
        <location evidence="4">Cytoplasm</location>
    </subcellularLocation>
    <subcellularLocation>
        <location evidence="4">Nucleus</location>
    </subcellularLocation>
</comment>
<dbReference type="Proteomes" id="UP000717585">
    <property type="component" value="Unassembled WGS sequence"/>
</dbReference>
<comment type="caution">
    <text evidence="5">The sequence shown here is derived from an EMBL/GenBank/DDBJ whole genome shotgun (WGS) entry which is preliminary data.</text>
</comment>
<dbReference type="CDD" id="cd03760">
    <property type="entry name" value="proteasome_beta_type_4"/>
    <property type="match status" value="1"/>
</dbReference>
<comment type="similarity">
    <text evidence="4">Belongs to the peptidase T1B family.</text>
</comment>
<keyword evidence="1 4" id="KW-0963">Cytoplasm</keyword>
<dbReference type="EMBL" id="JAHDYR010000062">
    <property type="protein sequence ID" value="KAG9391196.1"/>
    <property type="molecule type" value="Genomic_DNA"/>
</dbReference>
<dbReference type="InterPro" id="IPR029055">
    <property type="entry name" value="Ntn_hydrolases_N"/>
</dbReference>
<comment type="function">
    <text evidence="4">Non-catalytic component of the proteasome.</text>
</comment>
<evidence type="ECO:0000256" key="1">
    <source>
        <dbReference type="ARBA" id="ARBA00022490"/>
    </source>
</evidence>
<dbReference type="GO" id="GO:0005737">
    <property type="term" value="C:cytoplasm"/>
    <property type="evidence" value="ECO:0007669"/>
    <property type="project" value="UniProtKB-SubCell"/>
</dbReference>
<evidence type="ECO:0000256" key="3">
    <source>
        <dbReference type="ARBA" id="ARBA00023242"/>
    </source>
</evidence>
<evidence type="ECO:0000313" key="5">
    <source>
        <dbReference type="EMBL" id="KAG9391196.1"/>
    </source>
</evidence>
<protein>
    <recommendedName>
        <fullName evidence="4">Proteasome subunit beta</fullName>
    </recommendedName>
</protein>
<dbReference type="InterPro" id="IPR001353">
    <property type="entry name" value="Proteasome_sua/b"/>
</dbReference>
<sequence>MPPITTGSSVLAIKYADGVMIAADTLVSYGSLARFKNESRLKKVSENCILAFTGDHSDFQYISEMIEDEIERDRFIDDGVVRSPAEIHSLLGRIMYHRRSKMEPLWDTLIVAGRDASGTFIGNTDLQGTVFSDDFMATGYGAYMALPIIRKKWRADMDQQAALGLLEECLKVLFFRDARSTANVQLAKVTADGVQITEPYRIDQEAYWEFGRQVVGI</sequence>
<name>A0A8J6E018_9EUKA</name>
<evidence type="ECO:0000256" key="4">
    <source>
        <dbReference type="PIRNR" id="PIRNR001213"/>
    </source>
</evidence>
<dbReference type="SUPFAM" id="SSF56235">
    <property type="entry name" value="N-terminal nucleophile aminohydrolases (Ntn hydrolases)"/>
    <property type="match status" value="1"/>
</dbReference>